<dbReference type="PANTHER" id="PTHR42702">
    <property type="entry name" value="NUCLEOTIDE PYROPHOSPHOHYDROLASE"/>
    <property type="match status" value="1"/>
</dbReference>
<feature type="domain" description="NTP pyrophosphohydrolase MazG-like" evidence="1">
    <location>
        <begin position="26"/>
        <end position="80"/>
    </location>
</feature>
<comment type="caution">
    <text evidence="2">The sequence shown here is derived from an EMBL/GenBank/DDBJ whole genome shotgun (WGS) entry which is preliminary data.</text>
</comment>
<dbReference type="CDD" id="cd11535">
    <property type="entry name" value="NTP-PPase_SsMazG"/>
    <property type="match status" value="1"/>
</dbReference>
<evidence type="ECO:0000259" key="1">
    <source>
        <dbReference type="Pfam" id="PF03819"/>
    </source>
</evidence>
<dbReference type="EMBL" id="DTFF01000065">
    <property type="protein sequence ID" value="HGI88330.1"/>
    <property type="molecule type" value="Genomic_DNA"/>
</dbReference>
<dbReference type="InterPro" id="IPR004518">
    <property type="entry name" value="MazG-like_dom"/>
</dbReference>
<evidence type="ECO:0000313" key="2">
    <source>
        <dbReference type="EMBL" id="HGI88330.1"/>
    </source>
</evidence>
<sequence>MRLKCVQEFIRSEYFDRDSKRGLFATFTWLVEEVGELAEALLSGDRESIEEELADVLAWTISVANLVGVDVEKVFLKKYSGVSKCLESSSPSQ</sequence>
<dbReference type="Pfam" id="PF03819">
    <property type="entry name" value="MazG"/>
    <property type="match status" value="1"/>
</dbReference>
<protein>
    <submittedName>
        <fullName evidence="2">Nucleotide pyrophosphohydrolase</fullName>
    </submittedName>
</protein>
<name>A0A7C4FID5_9CREN</name>
<organism evidence="2">
    <name type="scientific">Ignisphaera aggregans</name>
    <dbReference type="NCBI Taxonomy" id="334771"/>
    <lineage>
        <taxon>Archaea</taxon>
        <taxon>Thermoproteota</taxon>
        <taxon>Thermoprotei</taxon>
        <taxon>Desulfurococcales</taxon>
        <taxon>Desulfurococcaceae</taxon>
        <taxon>Ignisphaera</taxon>
    </lineage>
</organism>
<keyword evidence="2" id="KW-0378">Hydrolase</keyword>
<dbReference type="Gene3D" id="1.10.287.1080">
    <property type="entry name" value="MazG-like"/>
    <property type="match status" value="1"/>
</dbReference>
<proteinExistence type="predicted"/>
<dbReference type="GO" id="GO:0016787">
    <property type="term" value="F:hydrolase activity"/>
    <property type="evidence" value="ECO:0007669"/>
    <property type="project" value="UniProtKB-KW"/>
</dbReference>
<dbReference type="AlphaFoldDB" id="A0A7C4FID5"/>
<accession>A0A7C4FID5</accession>
<reference evidence="2" key="1">
    <citation type="journal article" date="2020" name="mSystems">
        <title>Genome- and Community-Level Interaction Insights into Carbon Utilization and Element Cycling Functions of Hydrothermarchaeota in Hydrothermal Sediment.</title>
        <authorList>
            <person name="Zhou Z."/>
            <person name="Liu Y."/>
            <person name="Xu W."/>
            <person name="Pan J."/>
            <person name="Luo Z.H."/>
            <person name="Li M."/>
        </authorList>
    </citation>
    <scope>NUCLEOTIDE SEQUENCE [LARGE SCALE GENOMIC DNA]</scope>
    <source>
        <strain evidence="2">SpSt-732</strain>
    </source>
</reference>
<dbReference type="SUPFAM" id="SSF101386">
    <property type="entry name" value="all-alpha NTP pyrophosphatases"/>
    <property type="match status" value="1"/>
</dbReference>
<gene>
    <name evidence="2" type="ORF">ENV14_08110</name>
</gene>
<dbReference type="PANTHER" id="PTHR42702:SF1">
    <property type="entry name" value="REGULATORY PROTEIN FOR BETA-LACTAMASE"/>
    <property type="match status" value="1"/>
</dbReference>